<feature type="compositionally biased region" description="Basic residues" evidence="1">
    <location>
        <begin position="86"/>
        <end position="96"/>
    </location>
</feature>
<keyword evidence="3" id="KW-1185">Reference proteome</keyword>
<organism evidence="2 3">
    <name type="scientific">Elsinoe ampelina</name>
    <dbReference type="NCBI Taxonomy" id="302913"/>
    <lineage>
        <taxon>Eukaryota</taxon>
        <taxon>Fungi</taxon>
        <taxon>Dikarya</taxon>
        <taxon>Ascomycota</taxon>
        <taxon>Pezizomycotina</taxon>
        <taxon>Dothideomycetes</taxon>
        <taxon>Dothideomycetidae</taxon>
        <taxon>Myriangiales</taxon>
        <taxon>Elsinoaceae</taxon>
        <taxon>Elsinoe</taxon>
    </lineage>
</organism>
<sequence length="96" mass="10750">MMTWPLFKQSFECLTFIIIISAQYANTICSIFLQSSRPSSPSPGKQFRPLLDPQTSSGSAPSLPTIQSPTSHKVQCGVNRDPFSKRQPRPLCSRRH</sequence>
<proteinExistence type="predicted"/>
<protein>
    <submittedName>
        <fullName evidence="2">Uncharacterized protein</fullName>
    </submittedName>
</protein>
<feature type="region of interest" description="Disordered" evidence="1">
    <location>
        <begin position="36"/>
        <end position="96"/>
    </location>
</feature>
<dbReference type="EMBL" id="ML992505">
    <property type="protein sequence ID" value="KAF2224173.1"/>
    <property type="molecule type" value="Genomic_DNA"/>
</dbReference>
<evidence type="ECO:0000313" key="3">
    <source>
        <dbReference type="Proteomes" id="UP000799538"/>
    </source>
</evidence>
<feature type="compositionally biased region" description="Polar residues" evidence="1">
    <location>
        <begin position="53"/>
        <end position="73"/>
    </location>
</feature>
<evidence type="ECO:0000313" key="2">
    <source>
        <dbReference type="EMBL" id="KAF2224173.1"/>
    </source>
</evidence>
<dbReference type="AlphaFoldDB" id="A0A6A6GF81"/>
<accession>A0A6A6GF81</accession>
<evidence type="ECO:0000256" key="1">
    <source>
        <dbReference type="SAM" id="MobiDB-lite"/>
    </source>
</evidence>
<dbReference type="Proteomes" id="UP000799538">
    <property type="component" value="Unassembled WGS sequence"/>
</dbReference>
<gene>
    <name evidence="2" type="ORF">BDZ85DRAFT_98453</name>
</gene>
<name>A0A6A6GF81_9PEZI</name>
<reference evidence="3" key="1">
    <citation type="journal article" date="2020" name="Stud. Mycol.">
        <title>101 Dothideomycetes genomes: A test case for predicting lifestyles and emergence of pathogens.</title>
        <authorList>
            <person name="Haridas S."/>
            <person name="Albert R."/>
            <person name="Binder M."/>
            <person name="Bloem J."/>
            <person name="LaButti K."/>
            <person name="Salamov A."/>
            <person name="Andreopoulos B."/>
            <person name="Baker S."/>
            <person name="Barry K."/>
            <person name="Bills G."/>
            <person name="Bluhm B."/>
            <person name="Cannon C."/>
            <person name="Castanera R."/>
            <person name="Culley D."/>
            <person name="Daum C."/>
            <person name="Ezra D."/>
            <person name="Gonzalez J."/>
            <person name="Henrissat B."/>
            <person name="Kuo A."/>
            <person name="Liang C."/>
            <person name="Lipzen A."/>
            <person name="Lutzoni F."/>
            <person name="Magnuson J."/>
            <person name="Mondo S."/>
            <person name="Nolan M."/>
            <person name="Ohm R."/>
            <person name="Pangilinan J."/>
            <person name="Park H.-J."/>
            <person name="Ramirez L."/>
            <person name="Alfaro M."/>
            <person name="Sun H."/>
            <person name="Tritt A."/>
            <person name="Yoshinaga Y."/>
            <person name="Zwiers L.-H."/>
            <person name="Turgeon B."/>
            <person name="Goodwin S."/>
            <person name="Spatafora J."/>
            <person name="Crous P."/>
            <person name="Grigoriev I."/>
        </authorList>
    </citation>
    <scope>NUCLEOTIDE SEQUENCE [LARGE SCALE GENOMIC DNA]</scope>
    <source>
        <strain evidence="3">CECT 20119</strain>
    </source>
</reference>